<dbReference type="SUPFAM" id="SSF53474">
    <property type="entry name" value="alpha/beta-Hydrolases"/>
    <property type="match status" value="1"/>
</dbReference>
<dbReference type="InterPro" id="IPR029058">
    <property type="entry name" value="AB_hydrolase_fold"/>
</dbReference>
<keyword evidence="2" id="KW-1185">Reference proteome</keyword>
<dbReference type="EMBL" id="ML978958">
    <property type="protein sequence ID" value="KAF1932841.1"/>
    <property type="molecule type" value="Genomic_DNA"/>
</dbReference>
<evidence type="ECO:0008006" key="3">
    <source>
        <dbReference type="Google" id="ProtNLM"/>
    </source>
</evidence>
<protein>
    <recommendedName>
        <fullName evidence="3">AB hydrolase-1 domain-containing protein</fullName>
    </recommendedName>
</protein>
<dbReference type="AlphaFoldDB" id="A0A6A5RWQ8"/>
<gene>
    <name evidence="1" type="ORF">M421DRAFT_98048</name>
</gene>
<dbReference type="OrthoDB" id="294702at2759"/>
<name>A0A6A5RWQ8_9PLEO</name>
<dbReference type="Gene3D" id="3.40.50.1820">
    <property type="entry name" value="alpha/beta hydrolase"/>
    <property type="match status" value="1"/>
</dbReference>
<sequence>MSVLDFLCDIRFHKSYVLPPNPETGRCAPYRVSYADYGESKSNAVVLFCGALMGSRFCYSPLDQLAKAYNVRIIHPDRPGIGGSQPVDLEKRIQTWLEMVPLLLAHLNITHVSLASHSGGDIYLINTMLTYPCLLHPETPYVCFFAPWVHHSHSKISQLRATDLLPAPIVGKFVSIVKFVNDNVTPLAGLSGGFVQGIRDSMHRSTPIPLTPTTLSKRTRGTSLFSHEEPAELSLDDDLVVEELRRHITAFLFAECMDGIKADVQLFLRKPRSVTWCSSSVFWSDFDYAVPLISKMIDEEGCIDGVCRMWTVDTFHAQTDAMVGEKGKMWFDSCWMSHQWTAEPCKTEDLYASYLPSRNSYKYRSQVVEGTEHNYLMDPAFGASETWLQRVRDSFPLPFEVDVA</sequence>
<evidence type="ECO:0000313" key="1">
    <source>
        <dbReference type="EMBL" id="KAF1932841.1"/>
    </source>
</evidence>
<evidence type="ECO:0000313" key="2">
    <source>
        <dbReference type="Proteomes" id="UP000800082"/>
    </source>
</evidence>
<reference evidence="1" key="1">
    <citation type="journal article" date="2020" name="Stud. Mycol.">
        <title>101 Dothideomycetes genomes: a test case for predicting lifestyles and emergence of pathogens.</title>
        <authorList>
            <person name="Haridas S."/>
            <person name="Albert R."/>
            <person name="Binder M."/>
            <person name="Bloem J."/>
            <person name="Labutti K."/>
            <person name="Salamov A."/>
            <person name="Andreopoulos B."/>
            <person name="Baker S."/>
            <person name="Barry K."/>
            <person name="Bills G."/>
            <person name="Bluhm B."/>
            <person name="Cannon C."/>
            <person name="Castanera R."/>
            <person name="Culley D."/>
            <person name="Daum C."/>
            <person name="Ezra D."/>
            <person name="Gonzalez J."/>
            <person name="Henrissat B."/>
            <person name="Kuo A."/>
            <person name="Liang C."/>
            <person name="Lipzen A."/>
            <person name="Lutzoni F."/>
            <person name="Magnuson J."/>
            <person name="Mondo S."/>
            <person name="Nolan M."/>
            <person name="Ohm R."/>
            <person name="Pangilinan J."/>
            <person name="Park H.-J."/>
            <person name="Ramirez L."/>
            <person name="Alfaro M."/>
            <person name="Sun H."/>
            <person name="Tritt A."/>
            <person name="Yoshinaga Y."/>
            <person name="Zwiers L.-H."/>
            <person name="Turgeon B."/>
            <person name="Goodwin S."/>
            <person name="Spatafora J."/>
            <person name="Crous P."/>
            <person name="Grigoriev I."/>
        </authorList>
    </citation>
    <scope>NUCLEOTIDE SEQUENCE</scope>
    <source>
        <strain evidence="1">CBS 183.55</strain>
    </source>
</reference>
<organism evidence="1 2">
    <name type="scientific">Didymella exigua CBS 183.55</name>
    <dbReference type="NCBI Taxonomy" id="1150837"/>
    <lineage>
        <taxon>Eukaryota</taxon>
        <taxon>Fungi</taxon>
        <taxon>Dikarya</taxon>
        <taxon>Ascomycota</taxon>
        <taxon>Pezizomycotina</taxon>
        <taxon>Dothideomycetes</taxon>
        <taxon>Pleosporomycetidae</taxon>
        <taxon>Pleosporales</taxon>
        <taxon>Pleosporineae</taxon>
        <taxon>Didymellaceae</taxon>
        <taxon>Didymella</taxon>
    </lineage>
</organism>
<proteinExistence type="predicted"/>
<accession>A0A6A5RWQ8</accession>
<dbReference type="GeneID" id="54356242"/>
<dbReference type="RefSeq" id="XP_033453089.1">
    <property type="nucleotide sequence ID" value="XM_033598575.1"/>
</dbReference>
<dbReference type="Proteomes" id="UP000800082">
    <property type="component" value="Unassembled WGS sequence"/>
</dbReference>